<evidence type="ECO:0000256" key="4">
    <source>
        <dbReference type="ARBA" id="ARBA00023136"/>
    </source>
</evidence>
<accession>A0AAD5KSS4</accession>
<dbReference type="InterPro" id="IPR036259">
    <property type="entry name" value="MFS_trans_sf"/>
</dbReference>
<keyword evidence="3 6" id="KW-1133">Transmembrane helix</keyword>
<dbReference type="AlphaFoldDB" id="A0AAD5KSS4"/>
<dbReference type="InterPro" id="IPR005828">
    <property type="entry name" value="MFS_sugar_transport-like"/>
</dbReference>
<evidence type="ECO:0000313" key="9">
    <source>
        <dbReference type="Proteomes" id="UP000820818"/>
    </source>
</evidence>
<feature type="transmembrane region" description="Helical" evidence="6">
    <location>
        <begin position="58"/>
        <end position="77"/>
    </location>
</feature>
<sequence length="593" mass="66581">MASACSDDLGSYQSSQQQDRKTNNSEHEQQSGKETTVFDFEDFLEKLSKTRNLQFRTFLWLCLPAFFSGIVVMSYTFTGGTPNYRCFLEECDENVTAFSSNGSSFAPLWLNQVIPLHREKAIAQCYRYNITLAYKQCDRNQSIHDTFLKKCSRWIYDTSVFRSTIVSDFELTCENEWKQTVASSLFMLGMLIGAVGIGYSGDTIGRRKTFTLNVFTLAIVTTASAFSPDWITFCTLRFFSGIGASGHFLIIFVWGVEAVGNKYRVTSGFIYQIVYAAGSACLGVVAYFVRDWRALQLLISIPMFGFTAFFWILPESIRWLITKKHYPQAKQLLLRAIGVSEIHVVPDYVLALCHGETKRNTENSQFGNISTIELNSVRDGGDYSRYLDKTKVESLADIFRSNILMIRLMIISMAWLVEIPAYLLGMVVVEKIGRKPMLTCGLLISGFCCLMAGLLPTEWASVKTVFSLIAKLFAACVTATLYSYTSELFPTFGRSAMVGLCSTSGRIGGILAPIISDWVTLLCLGKKTDVHASIPFFVFATINILVGVLCFLLPETKRISFPATIKEAIEMKPSFLMKVLQVKSRKVKHEERS</sequence>
<feature type="transmembrane region" description="Helical" evidence="6">
    <location>
        <begin position="268"/>
        <end position="289"/>
    </location>
</feature>
<dbReference type="PROSITE" id="PS50850">
    <property type="entry name" value="MFS"/>
    <property type="match status" value="1"/>
</dbReference>
<dbReference type="SUPFAM" id="SSF103473">
    <property type="entry name" value="MFS general substrate transporter"/>
    <property type="match status" value="1"/>
</dbReference>
<dbReference type="GO" id="GO:0016020">
    <property type="term" value="C:membrane"/>
    <property type="evidence" value="ECO:0007669"/>
    <property type="project" value="UniProtKB-SubCell"/>
</dbReference>
<evidence type="ECO:0000256" key="3">
    <source>
        <dbReference type="ARBA" id="ARBA00022989"/>
    </source>
</evidence>
<dbReference type="Proteomes" id="UP000820818">
    <property type="component" value="Linkage Group LG4"/>
</dbReference>
<feature type="transmembrane region" description="Helical" evidence="6">
    <location>
        <begin position="404"/>
        <end position="424"/>
    </location>
</feature>
<feature type="transmembrane region" description="Helical" evidence="6">
    <location>
        <begin position="536"/>
        <end position="554"/>
    </location>
</feature>
<dbReference type="InterPro" id="IPR005829">
    <property type="entry name" value="Sugar_transporter_CS"/>
</dbReference>
<gene>
    <name evidence="8" type="ORF">GHT06_013828</name>
</gene>
<dbReference type="Gene3D" id="1.20.1250.20">
    <property type="entry name" value="MFS general substrate transporter like domains"/>
    <property type="match status" value="1"/>
</dbReference>
<feature type="transmembrane region" description="Helical" evidence="6">
    <location>
        <begin position="295"/>
        <end position="313"/>
    </location>
</feature>
<evidence type="ECO:0000313" key="8">
    <source>
        <dbReference type="EMBL" id="KAI9559821.1"/>
    </source>
</evidence>
<feature type="transmembrane region" description="Helical" evidence="6">
    <location>
        <begin position="181"/>
        <end position="198"/>
    </location>
</feature>
<dbReference type="Pfam" id="PF07690">
    <property type="entry name" value="MFS_1"/>
    <property type="match status" value="1"/>
</dbReference>
<keyword evidence="9" id="KW-1185">Reference proteome</keyword>
<organism evidence="8 9">
    <name type="scientific">Daphnia sinensis</name>
    <dbReference type="NCBI Taxonomy" id="1820382"/>
    <lineage>
        <taxon>Eukaryota</taxon>
        <taxon>Metazoa</taxon>
        <taxon>Ecdysozoa</taxon>
        <taxon>Arthropoda</taxon>
        <taxon>Crustacea</taxon>
        <taxon>Branchiopoda</taxon>
        <taxon>Diplostraca</taxon>
        <taxon>Cladocera</taxon>
        <taxon>Anomopoda</taxon>
        <taxon>Daphniidae</taxon>
        <taxon>Daphnia</taxon>
        <taxon>Daphnia similis group</taxon>
    </lineage>
</organism>
<evidence type="ECO:0000256" key="2">
    <source>
        <dbReference type="ARBA" id="ARBA00022692"/>
    </source>
</evidence>
<feature type="transmembrane region" description="Helical" evidence="6">
    <location>
        <begin position="238"/>
        <end position="256"/>
    </location>
</feature>
<comment type="caution">
    <text evidence="8">The sequence shown here is derived from an EMBL/GenBank/DDBJ whole genome shotgun (WGS) entry which is preliminary data.</text>
</comment>
<feature type="transmembrane region" description="Helical" evidence="6">
    <location>
        <begin position="436"/>
        <end position="456"/>
    </location>
</feature>
<feature type="transmembrane region" description="Helical" evidence="6">
    <location>
        <begin position="210"/>
        <end position="226"/>
    </location>
</feature>
<protein>
    <recommendedName>
        <fullName evidence="7">Major facilitator superfamily (MFS) profile domain-containing protein</fullName>
    </recommendedName>
</protein>
<evidence type="ECO:0000256" key="1">
    <source>
        <dbReference type="ARBA" id="ARBA00004141"/>
    </source>
</evidence>
<proteinExistence type="predicted"/>
<feature type="domain" description="Major facilitator superfamily (MFS) profile" evidence="7">
    <location>
        <begin position="104"/>
        <end position="558"/>
    </location>
</feature>
<feature type="transmembrane region" description="Helical" evidence="6">
    <location>
        <begin position="468"/>
        <end position="485"/>
    </location>
</feature>
<name>A0AAD5KSS4_9CRUS</name>
<dbReference type="Pfam" id="PF00083">
    <property type="entry name" value="Sugar_tr"/>
    <property type="match status" value="1"/>
</dbReference>
<keyword evidence="2 6" id="KW-0812">Transmembrane</keyword>
<keyword evidence="4 6" id="KW-0472">Membrane</keyword>
<dbReference type="EMBL" id="WJBH02000004">
    <property type="protein sequence ID" value="KAI9559821.1"/>
    <property type="molecule type" value="Genomic_DNA"/>
</dbReference>
<evidence type="ECO:0000256" key="6">
    <source>
        <dbReference type="SAM" id="Phobius"/>
    </source>
</evidence>
<feature type="region of interest" description="Disordered" evidence="5">
    <location>
        <begin position="1"/>
        <end position="33"/>
    </location>
</feature>
<evidence type="ECO:0000259" key="7">
    <source>
        <dbReference type="PROSITE" id="PS50850"/>
    </source>
</evidence>
<reference evidence="8 9" key="1">
    <citation type="submission" date="2022-05" db="EMBL/GenBank/DDBJ databases">
        <title>A multi-omics perspective on studying reproductive biology in Daphnia sinensis.</title>
        <authorList>
            <person name="Jia J."/>
        </authorList>
    </citation>
    <scope>NUCLEOTIDE SEQUENCE [LARGE SCALE GENOMIC DNA]</scope>
    <source>
        <strain evidence="8 9">WSL</strain>
    </source>
</reference>
<comment type="subcellular location">
    <subcellularLocation>
        <location evidence="1">Membrane</location>
        <topology evidence="1">Multi-pass membrane protein</topology>
    </subcellularLocation>
</comment>
<dbReference type="GO" id="GO:0022857">
    <property type="term" value="F:transmembrane transporter activity"/>
    <property type="evidence" value="ECO:0007669"/>
    <property type="project" value="InterPro"/>
</dbReference>
<feature type="compositionally biased region" description="Basic and acidic residues" evidence="5">
    <location>
        <begin position="18"/>
        <end position="31"/>
    </location>
</feature>
<dbReference type="InterPro" id="IPR020846">
    <property type="entry name" value="MFS_dom"/>
</dbReference>
<dbReference type="InterPro" id="IPR011701">
    <property type="entry name" value="MFS"/>
</dbReference>
<dbReference type="PROSITE" id="PS00216">
    <property type="entry name" value="SUGAR_TRANSPORT_1"/>
    <property type="match status" value="1"/>
</dbReference>
<dbReference type="PANTHER" id="PTHR24064">
    <property type="entry name" value="SOLUTE CARRIER FAMILY 22 MEMBER"/>
    <property type="match status" value="1"/>
</dbReference>
<dbReference type="CDD" id="cd17317">
    <property type="entry name" value="MFS_SLC22"/>
    <property type="match status" value="1"/>
</dbReference>
<evidence type="ECO:0000256" key="5">
    <source>
        <dbReference type="SAM" id="MobiDB-lite"/>
    </source>
</evidence>